<accession>A0A7C4U0A8</accession>
<sequence length="111" mass="13127">MVAIIKDYKKKQINQKFIDEVGERVSSVKKHYDDIIKESRRQKKELEERLRESGLHGVKSFEIRNFEEFANIEKTMNMIRDYKEISQSTKDLLKKVGPLTAIDEKGNIRKV</sequence>
<dbReference type="EMBL" id="DTHV01000014">
    <property type="protein sequence ID" value="HGW59887.1"/>
    <property type="molecule type" value="Genomic_DNA"/>
</dbReference>
<organism evidence="2">
    <name type="scientific">Caldisericum exile</name>
    <dbReference type="NCBI Taxonomy" id="693075"/>
    <lineage>
        <taxon>Bacteria</taxon>
        <taxon>Pseudomonadati</taxon>
        <taxon>Caldisericota/Cryosericota group</taxon>
        <taxon>Caldisericota</taxon>
        <taxon>Caldisericia</taxon>
        <taxon>Caldisericales</taxon>
        <taxon>Caldisericaceae</taxon>
        <taxon>Caldisericum</taxon>
    </lineage>
</organism>
<comment type="caution">
    <text evidence="2">The sequence shown here is derived from an EMBL/GenBank/DDBJ whole genome shotgun (WGS) entry which is preliminary data.</text>
</comment>
<keyword evidence="1" id="KW-0175">Coiled coil</keyword>
<name>A0A7C4U0A8_9BACT</name>
<proteinExistence type="predicted"/>
<gene>
    <name evidence="2" type="ORF">ENV82_00365</name>
</gene>
<protein>
    <submittedName>
        <fullName evidence="2">Uncharacterized protein</fullName>
    </submittedName>
</protein>
<evidence type="ECO:0000256" key="1">
    <source>
        <dbReference type="SAM" id="Coils"/>
    </source>
</evidence>
<evidence type="ECO:0000313" key="2">
    <source>
        <dbReference type="EMBL" id="HGW59887.1"/>
    </source>
</evidence>
<reference evidence="2" key="1">
    <citation type="journal article" date="2020" name="mSystems">
        <title>Genome- and Community-Level Interaction Insights into Carbon Utilization and Element Cycling Functions of Hydrothermarchaeota in Hydrothermal Sediment.</title>
        <authorList>
            <person name="Zhou Z."/>
            <person name="Liu Y."/>
            <person name="Xu W."/>
            <person name="Pan J."/>
            <person name="Luo Z.H."/>
            <person name="Li M."/>
        </authorList>
    </citation>
    <scope>NUCLEOTIDE SEQUENCE [LARGE SCALE GENOMIC DNA]</scope>
    <source>
        <strain evidence="2">SpSt-794</strain>
    </source>
</reference>
<feature type="coiled-coil region" evidence="1">
    <location>
        <begin position="29"/>
        <end position="56"/>
    </location>
</feature>
<dbReference type="AlphaFoldDB" id="A0A7C4U0A8"/>